<dbReference type="PANTHER" id="PTHR47074:SF11">
    <property type="entry name" value="REVERSE TRANSCRIPTASE-LIKE PROTEIN"/>
    <property type="match status" value="1"/>
</dbReference>
<dbReference type="AlphaFoldDB" id="A0A498J4Y3"/>
<dbReference type="Proteomes" id="UP000290289">
    <property type="component" value="Chromosome 9"/>
</dbReference>
<proteinExistence type="predicted"/>
<comment type="caution">
    <text evidence="1">The sequence shown here is derived from an EMBL/GenBank/DDBJ whole genome shotgun (WGS) entry which is preliminary data.</text>
</comment>
<keyword evidence="2" id="KW-1185">Reference proteome</keyword>
<reference evidence="1 2" key="1">
    <citation type="submission" date="2018-10" db="EMBL/GenBank/DDBJ databases">
        <title>A high-quality apple genome assembly.</title>
        <authorList>
            <person name="Hu J."/>
        </authorList>
    </citation>
    <scope>NUCLEOTIDE SEQUENCE [LARGE SCALE GENOMIC DNA]</scope>
    <source>
        <strain evidence="2">cv. HFTH1</strain>
        <tissue evidence="1">Young leaf</tissue>
    </source>
</reference>
<dbReference type="PANTHER" id="PTHR47074">
    <property type="entry name" value="BNAC02G40300D PROTEIN"/>
    <property type="match status" value="1"/>
</dbReference>
<sequence length="177" mass="19784">MEHEIDVSGASYEKRLIHPMEALNLLHQQELELREMEQWAAAKVDEQRKLSKPPAVKRTWERPPFRVVKFNCYGAWSKGMGGFGWVARDFTGILKAAGGVGKYPCVSSLVAEAEAEAEVEAVRAAVGVCVEHGFRDVAHLVASFVSKEGGSQIRFEFELEWLFNTLTADVDVSVRIF</sequence>
<evidence type="ECO:0000313" key="1">
    <source>
        <dbReference type="EMBL" id="RXH88912.1"/>
    </source>
</evidence>
<dbReference type="EMBL" id="RDQH01000335">
    <property type="protein sequence ID" value="RXH88912.1"/>
    <property type="molecule type" value="Genomic_DNA"/>
</dbReference>
<evidence type="ECO:0000313" key="2">
    <source>
        <dbReference type="Proteomes" id="UP000290289"/>
    </source>
</evidence>
<organism evidence="1 2">
    <name type="scientific">Malus domestica</name>
    <name type="common">Apple</name>
    <name type="synonym">Pyrus malus</name>
    <dbReference type="NCBI Taxonomy" id="3750"/>
    <lineage>
        <taxon>Eukaryota</taxon>
        <taxon>Viridiplantae</taxon>
        <taxon>Streptophyta</taxon>
        <taxon>Embryophyta</taxon>
        <taxon>Tracheophyta</taxon>
        <taxon>Spermatophyta</taxon>
        <taxon>Magnoliopsida</taxon>
        <taxon>eudicotyledons</taxon>
        <taxon>Gunneridae</taxon>
        <taxon>Pentapetalae</taxon>
        <taxon>rosids</taxon>
        <taxon>fabids</taxon>
        <taxon>Rosales</taxon>
        <taxon>Rosaceae</taxon>
        <taxon>Amygdaloideae</taxon>
        <taxon>Maleae</taxon>
        <taxon>Malus</taxon>
    </lineage>
</organism>
<dbReference type="InterPro" id="IPR052929">
    <property type="entry name" value="RNase_H-like_EbsB-rel"/>
</dbReference>
<name>A0A498J4Y3_MALDO</name>
<protein>
    <recommendedName>
        <fullName evidence="3">RNase H type-1 domain-containing protein</fullName>
    </recommendedName>
</protein>
<evidence type="ECO:0008006" key="3">
    <source>
        <dbReference type="Google" id="ProtNLM"/>
    </source>
</evidence>
<gene>
    <name evidence="1" type="ORF">DVH24_000511</name>
</gene>
<accession>A0A498J4Y3</accession>